<comment type="caution">
    <text evidence="2">The sequence shown here is derived from an EMBL/GenBank/DDBJ whole genome shotgun (WGS) entry which is preliminary data.</text>
</comment>
<keyword evidence="3" id="KW-1185">Reference proteome</keyword>
<sequence length="159" mass="17929">MIDGCRSQPIKNRGRVRVPSSPIDVLTHHREHVTSTAPIASPDDLPALADALRTQDTHARHLVAAGGHYLFIVKANQPPLQRRLKALPWRQALLNHRSDERAHSRREIRRMKICTVRPDLPFPHAAQALQVKRRRPGHGRLPQPGHRPGPPDRPSAWPA</sequence>
<reference evidence="2 3" key="1">
    <citation type="submission" date="2021-01" db="EMBL/GenBank/DDBJ databases">
        <title>Whole genome shotgun sequence of Planobispora longispora NBRC 13918.</title>
        <authorList>
            <person name="Komaki H."/>
            <person name="Tamura T."/>
        </authorList>
    </citation>
    <scope>NUCLEOTIDE SEQUENCE [LARGE SCALE GENOMIC DNA]</scope>
    <source>
        <strain evidence="2 3">NBRC 13918</strain>
    </source>
</reference>
<accession>A0A8J3RMJ1</accession>
<evidence type="ECO:0000256" key="1">
    <source>
        <dbReference type="SAM" id="MobiDB-lite"/>
    </source>
</evidence>
<dbReference type="Proteomes" id="UP000616724">
    <property type="component" value="Unassembled WGS sequence"/>
</dbReference>
<protein>
    <submittedName>
        <fullName evidence="2">Uncharacterized protein</fullName>
    </submittedName>
</protein>
<name>A0A8J3RMJ1_9ACTN</name>
<evidence type="ECO:0000313" key="2">
    <source>
        <dbReference type="EMBL" id="GIH76821.1"/>
    </source>
</evidence>
<dbReference type="AlphaFoldDB" id="A0A8J3RMJ1"/>
<evidence type="ECO:0000313" key="3">
    <source>
        <dbReference type="Proteomes" id="UP000616724"/>
    </source>
</evidence>
<organism evidence="2 3">
    <name type="scientific">Planobispora longispora</name>
    <dbReference type="NCBI Taxonomy" id="28887"/>
    <lineage>
        <taxon>Bacteria</taxon>
        <taxon>Bacillati</taxon>
        <taxon>Actinomycetota</taxon>
        <taxon>Actinomycetes</taxon>
        <taxon>Streptosporangiales</taxon>
        <taxon>Streptosporangiaceae</taxon>
        <taxon>Planobispora</taxon>
    </lineage>
</organism>
<gene>
    <name evidence="2" type="ORF">Plo01_32500</name>
</gene>
<proteinExistence type="predicted"/>
<dbReference type="EMBL" id="BOOH01000023">
    <property type="protein sequence ID" value="GIH76821.1"/>
    <property type="molecule type" value="Genomic_DNA"/>
</dbReference>
<feature type="region of interest" description="Disordered" evidence="1">
    <location>
        <begin position="133"/>
        <end position="159"/>
    </location>
</feature>